<protein>
    <submittedName>
        <fullName evidence="5">Signal transduction histidine kinase regulating citrate/malate metabolism</fullName>
    </submittedName>
</protein>
<keyword evidence="6" id="KW-1185">Reference proteome</keyword>
<dbReference type="InterPro" id="IPR003594">
    <property type="entry name" value="HATPase_dom"/>
</dbReference>
<dbReference type="Pfam" id="PF14689">
    <property type="entry name" value="SPOB_a"/>
    <property type="match status" value="1"/>
</dbReference>
<dbReference type="Proteomes" id="UP000037175">
    <property type="component" value="Unassembled WGS sequence"/>
</dbReference>
<dbReference type="GO" id="GO:0000160">
    <property type="term" value="P:phosphorelay signal transduction system"/>
    <property type="evidence" value="ECO:0007669"/>
    <property type="project" value="UniProtKB-KW"/>
</dbReference>
<evidence type="ECO:0000256" key="1">
    <source>
        <dbReference type="ARBA" id="ARBA00022777"/>
    </source>
</evidence>
<evidence type="ECO:0000259" key="4">
    <source>
        <dbReference type="PROSITE" id="PS50109"/>
    </source>
</evidence>
<feature type="transmembrane region" description="Helical" evidence="3">
    <location>
        <begin position="46"/>
        <end position="65"/>
    </location>
</feature>
<dbReference type="GO" id="GO:0016301">
    <property type="term" value="F:kinase activity"/>
    <property type="evidence" value="ECO:0007669"/>
    <property type="project" value="UniProtKB-KW"/>
</dbReference>
<evidence type="ECO:0000256" key="3">
    <source>
        <dbReference type="SAM" id="Phobius"/>
    </source>
</evidence>
<dbReference type="InterPro" id="IPR005467">
    <property type="entry name" value="His_kinase_dom"/>
</dbReference>
<keyword evidence="1 5" id="KW-0808">Transferase</keyword>
<keyword evidence="2" id="KW-0902">Two-component regulatory system</keyword>
<accession>A0A0L6W433</accession>
<dbReference type="RefSeq" id="WP_052217345.1">
    <property type="nucleotide sequence ID" value="NZ_LGTE01000006.1"/>
</dbReference>
<dbReference type="PROSITE" id="PS50109">
    <property type="entry name" value="HIS_KIN"/>
    <property type="match status" value="1"/>
</dbReference>
<keyword evidence="3" id="KW-0812">Transmembrane</keyword>
<gene>
    <name evidence="5" type="ORF">Tfer_1276</name>
</gene>
<dbReference type="InterPro" id="IPR036890">
    <property type="entry name" value="HATPase_C_sf"/>
</dbReference>
<dbReference type="SMART" id="SM00387">
    <property type="entry name" value="HATPase_c"/>
    <property type="match status" value="1"/>
</dbReference>
<dbReference type="InterPro" id="IPR039506">
    <property type="entry name" value="SPOB_a"/>
</dbReference>
<organism evidence="5 6">
    <name type="scientific">Thermincola ferriacetica</name>
    <dbReference type="NCBI Taxonomy" id="281456"/>
    <lineage>
        <taxon>Bacteria</taxon>
        <taxon>Bacillati</taxon>
        <taxon>Bacillota</taxon>
        <taxon>Clostridia</taxon>
        <taxon>Eubacteriales</taxon>
        <taxon>Thermincolaceae</taxon>
        <taxon>Thermincola</taxon>
    </lineage>
</organism>
<keyword evidence="3" id="KW-1133">Transmembrane helix</keyword>
<dbReference type="Gene3D" id="3.30.565.10">
    <property type="entry name" value="Histidine kinase-like ATPase, C-terminal domain"/>
    <property type="match status" value="1"/>
</dbReference>
<feature type="domain" description="Histidine kinase" evidence="4">
    <location>
        <begin position="113"/>
        <end position="284"/>
    </location>
</feature>
<evidence type="ECO:0000313" key="6">
    <source>
        <dbReference type="Proteomes" id="UP000037175"/>
    </source>
</evidence>
<evidence type="ECO:0000313" key="5">
    <source>
        <dbReference type="EMBL" id="KNZ70133.1"/>
    </source>
</evidence>
<feature type="transmembrane region" description="Helical" evidence="3">
    <location>
        <begin position="7"/>
        <end position="26"/>
    </location>
</feature>
<dbReference type="Pfam" id="PF14501">
    <property type="entry name" value="HATPase_c_5"/>
    <property type="match status" value="1"/>
</dbReference>
<proteinExistence type="predicted"/>
<dbReference type="GO" id="GO:0042802">
    <property type="term" value="F:identical protein binding"/>
    <property type="evidence" value="ECO:0007669"/>
    <property type="project" value="TreeGrafter"/>
</dbReference>
<dbReference type="PANTHER" id="PTHR40448:SF1">
    <property type="entry name" value="TWO-COMPONENT SENSOR HISTIDINE KINASE"/>
    <property type="match status" value="1"/>
</dbReference>
<dbReference type="AlphaFoldDB" id="A0A0L6W433"/>
<comment type="caution">
    <text evidence="5">The sequence shown here is derived from an EMBL/GenBank/DDBJ whole genome shotgun (WGS) entry which is preliminary data.</text>
</comment>
<sequence>MSNKGLFVTLVLLGLVLVLVSIQFYFQTVIDGVTQLDSPQRLLSVVNGVIFAIILFSFFFTRKLLQVVKQERMLQVQEQYIDYLRDLIKVIRVQRHDFVNHMQAVYALLKTGEIEKAGKYIENLYEDVKITSESLRINIPEVSALLLVKMGIASAQNISFIIEIETGLEKIRLNPIELNTVLGNLIDNSFEAVRVLNSQDREVTLKIFDTGRQWVIQVHNQGYIADEIKEKIFVPGFSTKGEDGKRGFGLASVKSVVEKNHGEIIVCSRPEWGTRLTILFSKER</sequence>
<dbReference type="SUPFAM" id="SSF55874">
    <property type="entry name" value="ATPase domain of HSP90 chaperone/DNA topoisomerase II/histidine kinase"/>
    <property type="match status" value="1"/>
</dbReference>
<dbReference type="PANTHER" id="PTHR40448">
    <property type="entry name" value="TWO-COMPONENT SENSOR HISTIDINE KINASE"/>
    <property type="match status" value="1"/>
</dbReference>
<reference evidence="6" key="1">
    <citation type="submission" date="2015-07" db="EMBL/GenBank/DDBJ databases">
        <title>Complete Genome of Thermincola ferriacetica strain Z-0001T.</title>
        <authorList>
            <person name="Lusk B."/>
            <person name="Badalamenti J.P."/>
            <person name="Parameswaran P."/>
            <person name="Bond D.R."/>
            <person name="Torres C.I."/>
        </authorList>
    </citation>
    <scope>NUCLEOTIDE SEQUENCE [LARGE SCALE GENOMIC DNA]</scope>
    <source>
        <strain evidence="6">Z-0001</strain>
    </source>
</reference>
<evidence type="ECO:0000256" key="2">
    <source>
        <dbReference type="ARBA" id="ARBA00023012"/>
    </source>
</evidence>
<name>A0A0L6W433_9FIRM</name>
<dbReference type="EMBL" id="LGTE01000006">
    <property type="protein sequence ID" value="KNZ70133.1"/>
    <property type="molecule type" value="Genomic_DNA"/>
</dbReference>
<dbReference type="Gene3D" id="1.10.287.130">
    <property type="match status" value="1"/>
</dbReference>
<dbReference type="InterPro" id="IPR032834">
    <property type="entry name" value="NatK-like_C"/>
</dbReference>
<keyword evidence="1 5" id="KW-0418">Kinase</keyword>
<keyword evidence="3" id="KW-0472">Membrane</keyword>